<dbReference type="GO" id="GO:0046872">
    <property type="term" value="F:metal ion binding"/>
    <property type="evidence" value="ECO:0007669"/>
    <property type="project" value="UniProtKB-KW"/>
</dbReference>
<dbReference type="PROSITE" id="PS50011">
    <property type="entry name" value="PROTEIN_KINASE_DOM"/>
    <property type="match status" value="1"/>
</dbReference>
<feature type="binding site" evidence="13">
    <location>
        <position position="49"/>
    </location>
    <ligand>
        <name>ATP</name>
        <dbReference type="ChEBI" id="CHEBI:30616"/>
    </ligand>
</feature>
<keyword evidence="12" id="KW-0460">Magnesium</keyword>
<evidence type="ECO:0000256" key="11">
    <source>
        <dbReference type="PIRSR" id="PIRSR000615-2"/>
    </source>
</evidence>
<evidence type="ECO:0000256" key="9">
    <source>
        <dbReference type="ARBA" id="ARBA00051243"/>
    </source>
</evidence>
<feature type="binding site" evidence="12">
    <location>
        <position position="145"/>
    </location>
    <ligand>
        <name>Mg(2+)</name>
        <dbReference type="ChEBI" id="CHEBI:18420"/>
    </ligand>
</feature>
<dbReference type="PROSITE" id="PS00109">
    <property type="entry name" value="PROTEIN_KINASE_TYR"/>
    <property type="match status" value="1"/>
</dbReference>
<evidence type="ECO:0000313" key="16">
    <source>
        <dbReference type="Proteomes" id="UP001168972"/>
    </source>
</evidence>
<keyword evidence="4 11" id="KW-0547">Nucleotide-binding</keyword>
<dbReference type="InterPro" id="IPR000719">
    <property type="entry name" value="Prot_kinase_dom"/>
</dbReference>
<evidence type="ECO:0000256" key="2">
    <source>
        <dbReference type="ARBA" id="ARBA00004308"/>
    </source>
</evidence>
<dbReference type="InterPro" id="IPR020635">
    <property type="entry name" value="Tyr_kinase_cat_dom"/>
</dbReference>
<dbReference type="GO" id="GO:0012505">
    <property type="term" value="C:endomembrane system"/>
    <property type="evidence" value="ECO:0007669"/>
    <property type="project" value="UniProtKB-SubCell"/>
</dbReference>
<evidence type="ECO:0000256" key="7">
    <source>
        <dbReference type="ARBA" id="ARBA00023136"/>
    </source>
</evidence>
<sequence>MQGIFELDAECNVILQGRIGQGFYGEVYRGTLERDNAKDSEPQQVAVKKLKTRALEADIRDFEREIAIMKTLKHPNVVEILGVISEPEVCLVMEFVKHGSLQSYLAIHRENITHKKLLGFALDIATGMDYLGRKSIVHRDLAARNILVADETLVKISDFGLAQVTGKNDYYILQTNRDLPIKWYAPESLRDGRFSAKSDVWSFGVTMYETFGLGEDPKLPGVGNDRDNGENEEESGVELLDALERGIRLPCPPSCPQIVYVKLMHPCWQLQSNQRPDFATLCCSIRELMNHY</sequence>
<keyword evidence="7" id="KW-0472">Membrane</keyword>
<dbReference type="SUPFAM" id="SSF56112">
    <property type="entry name" value="Protein kinase-like (PK-like)"/>
    <property type="match status" value="1"/>
</dbReference>
<evidence type="ECO:0000256" key="6">
    <source>
        <dbReference type="ARBA" id="ARBA00022840"/>
    </source>
</evidence>
<dbReference type="PANTHER" id="PTHR24416">
    <property type="entry name" value="TYROSINE-PROTEIN KINASE RECEPTOR"/>
    <property type="match status" value="1"/>
</dbReference>
<name>A0AA39FEA5_MICHY</name>
<dbReference type="FunFam" id="1.10.510.10:FF:001512">
    <property type="entry name" value="Receptor tyrosine-protein kinase erbB-2"/>
    <property type="match status" value="1"/>
</dbReference>
<keyword evidence="8" id="KW-0829">Tyrosine-protein kinase</keyword>
<dbReference type="GO" id="GO:0043235">
    <property type="term" value="C:receptor complex"/>
    <property type="evidence" value="ECO:0007669"/>
    <property type="project" value="TreeGrafter"/>
</dbReference>
<dbReference type="InterPro" id="IPR050122">
    <property type="entry name" value="RTK"/>
</dbReference>
<dbReference type="PROSITE" id="PS00107">
    <property type="entry name" value="PROTEIN_KINASE_ATP"/>
    <property type="match status" value="1"/>
</dbReference>
<comment type="catalytic activity">
    <reaction evidence="9">
        <text>L-tyrosyl-[protein] + ATP = O-phospho-L-tyrosyl-[protein] + ADP + H(+)</text>
        <dbReference type="Rhea" id="RHEA:10596"/>
        <dbReference type="Rhea" id="RHEA-COMP:10136"/>
        <dbReference type="Rhea" id="RHEA-COMP:20101"/>
        <dbReference type="ChEBI" id="CHEBI:15378"/>
        <dbReference type="ChEBI" id="CHEBI:30616"/>
        <dbReference type="ChEBI" id="CHEBI:46858"/>
        <dbReference type="ChEBI" id="CHEBI:61978"/>
        <dbReference type="ChEBI" id="CHEBI:456216"/>
        <dbReference type="EC" id="2.7.10.1"/>
    </reaction>
</comment>
<dbReference type="GO" id="GO:0030182">
    <property type="term" value="P:neuron differentiation"/>
    <property type="evidence" value="ECO:0007669"/>
    <property type="project" value="UniProtKB-ARBA"/>
</dbReference>
<evidence type="ECO:0000256" key="10">
    <source>
        <dbReference type="PIRSR" id="PIRSR000615-1"/>
    </source>
</evidence>
<feature type="domain" description="Protein kinase" evidence="14">
    <location>
        <begin position="13"/>
        <end position="292"/>
    </location>
</feature>
<evidence type="ECO:0000256" key="13">
    <source>
        <dbReference type="PROSITE-ProRule" id="PRU10141"/>
    </source>
</evidence>
<keyword evidence="16" id="KW-1185">Reference proteome</keyword>
<dbReference type="PIRSF" id="PIRSF000615">
    <property type="entry name" value="TyrPK_CSF1-R"/>
    <property type="match status" value="1"/>
</dbReference>
<dbReference type="GO" id="GO:0005886">
    <property type="term" value="C:plasma membrane"/>
    <property type="evidence" value="ECO:0007669"/>
    <property type="project" value="TreeGrafter"/>
</dbReference>
<feature type="binding site" evidence="11">
    <location>
        <position position="144"/>
    </location>
    <ligand>
        <name>ATP</name>
        <dbReference type="ChEBI" id="CHEBI:30616"/>
    </ligand>
</feature>
<proteinExistence type="predicted"/>
<protein>
    <recommendedName>
        <fullName evidence="14">Protein kinase domain-containing protein</fullName>
    </recommendedName>
</protein>
<dbReference type="GO" id="GO:0004714">
    <property type="term" value="F:transmembrane receptor protein tyrosine kinase activity"/>
    <property type="evidence" value="ECO:0007669"/>
    <property type="project" value="UniProtKB-EC"/>
</dbReference>
<dbReference type="GO" id="GO:0048468">
    <property type="term" value="P:cell development"/>
    <property type="evidence" value="ECO:0007669"/>
    <property type="project" value="UniProtKB-ARBA"/>
</dbReference>
<dbReference type="GO" id="GO:0051130">
    <property type="term" value="P:positive regulation of cellular component organization"/>
    <property type="evidence" value="ECO:0007669"/>
    <property type="project" value="UniProtKB-ARBA"/>
</dbReference>
<comment type="caution">
    <text evidence="15">The sequence shown here is derived from an EMBL/GenBank/DDBJ whole genome shotgun (WGS) entry which is preliminary data.</text>
</comment>
<feature type="active site" description="Proton acceptor" evidence="10">
    <location>
        <position position="140"/>
    </location>
</feature>
<organism evidence="15 16">
    <name type="scientific">Microctonus hyperodae</name>
    <name type="common">Parasitoid wasp</name>
    <dbReference type="NCBI Taxonomy" id="165561"/>
    <lineage>
        <taxon>Eukaryota</taxon>
        <taxon>Metazoa</taxon>
        <taxon>Ecdysozoa</taxon>
        <taxon>Arthropoda</taxon>
        <taxon>Hexapoda</taxon>
        <taxon>Insecta</taxon>
        <taxon>Pterygota</taxon>
        <taxon>Neoptera</taxon>
        <taxon>Endopterygota</taxon>
        <taxon>Hymenoptera</taxon>
        <taxon>Apocrita</taxon>
        <taxon>Ichneumonoidea</taxon>
        <taxon>Braconidae</taxon>
        <taxon>Euphorinae</taxon>
        <taxon>Microctonus</taxon>
    </lineage>
</organism>
<dbReference type="Pfam" id="PF07714">
    <property type="entry name" value="PK_Tyr_Ser-Thr"/>
    <property type="match status" value="1"/>
</dbReference>
<keyword evidence="5" id="KW-0418">Kinase</keyword>
<dbReference type="EMBL" id="JAQQBR010001831">
    <property type="protein sequence ID" value="KAK0167930.1"/>
    <property type="molecule type" value="Genomic_DNA"/>
</dbReference>
<dbReference type="GO" id="GO:0007169">
    <property type="term" value="P:cell surface receptor protein tyrosine kinase signaling pathway"/>
    <property type="evidence" value="ECO:0007669"/>
    <property type="project" value="TreeGrafter"/>
</dbReference>
<evidence type="ECO:0000256" key="3">
    <source>
        <dbReference type="ARBA" id="ARBA00022679"/>
    </source>
</evidence>
<dbReference type="PANTHER" id="PTHR24416:SF611">
    <property type="entry name" value="TYROSINE-PROTEIN KINASE TRANSMEMBRANE RECEPTOR ROR"/>
    <property type="match status" value="1"/>
</dbReference>
<feature type="binding site" evidence="12">
    <location>
        <position position="158"/>
    </location>
    <ligand>
        <name>Mg(2+)</name>
        <dbReference type="ChEBI" id="CHEBI:18420"/>
    </ligand>
</feature>
<dbReference type="PRINTS" id="PR00109">
    <property type="entry name" value="TYRKINASE"/>
</dbReference>
<evidence type="ECO:0000256" key="8">
    <source>
        <dbReference type="ARBA" id="ARBA00023137"/>
    </source>
</evidence>
<evidence type="ECO:0000259" key="14">
    <source>
        <dbReference type="PROSITE" id="PS50011"/>
    </source>
</evidence>
<reference evidence="15" key="1">
    <citation type="journal article" date="2023" name="bioRxiv">
        <title>Scaffold-level genome assemblies of two parasitoid biocontrol wasps reveal the parthenogenesis mechanism and an associated novel virus.</title>
        <authorList>
            <person name="Inwood S."/>
            <person name="Skelly J."/>
            <person name="Guhlin J."/>
            <person name="Harrop T."/>
            <person name="Goldson S."/>
            <person name="Dearden P."/>
        </authorList>
    </citation>
    <scope>NUCLEOTIDE SEQUENCE</scope>
    <source>
        <strain evidence="15">Lincoln</strain>
        <tissue evidence="15">Whole body</tissue>
    </source>
</reference>
<dbReference type="InterPro" id="IPR017441">
    <property type="entry name" value="Protein_kinase_ATP_BS"/>
</dbReference>
<dbReference type="InterPro" id="IPR008266">
    <property type="entry name" value="Tyr_kinase_AS"/>
</dbReference>
<comment type="subcellular location">
    <subcellularLocation>
        <location evidence="2">Endomembrane system</location>
    </subcellularLocation>
    <subcellularLocation>
        <location evidence="1">Membrane</location>
        <topology evidence="1">Single-pass membrane protein</topology>
    </subcellularLocation>
</comment>
<keyword evidence="12" id="KW-0479">Metal-binding</keyword>
<evidence type="ECO:0000313" key="15">
    <source>
        <dbReference type="EMBL" id="KAK0167930.1"/>
    </source>
</evidence>
<evidence type="ECO:0000256" key="1">
    <source>
        <dbReference type="ARBA" id="ARBA00004167"/>
    </source>
</evidence>
<keyword evidence="3" id="KW-0808">Transferase</keyword>
<dbReference type="AlphaFoldDB" id="A0AA39FEA5"/>
<keyword evidence="6 11" id="KW-0067">ATP-binding</keyword>
<accession>A0AA39FEA5</accession>
<dbReference type="InterPro" id="IPR011009">
    <property type="entry name" value="Kinase-like_dom_sf"/>
</dbReference>
<evidence type="ECO:0000256" key="12">
    <source>
        <dbReference type="PIRSR" id="PIRSR000615-3"/>
    </source>
</evidence>
<dbReference type="GO" id="GO:0050793">
    <property type="term" value="P:regulation of developmental process"/>
    <property type="evidence" value="ECO:0007669"/>
    <property type="project" value="UniProtKB-ARBA"/>
</dbReference>
<dbReference type="InterPro" id="IPR001245">
    <property type="entry name" value="Ser-Thr/Tyr_kinase_cat_dom"/>
</dbReference>
<dbReference type="SMART" id="SM00219">
    <property type="entry name" value="TyrKc"/>
    <property type="match status" value="1"/>
</dbReference>
<dbReference type="CDD" id="cd00192">
    <property type="entry name" value="PTKc"/>
    <property type="match status" value="1"/>
</dbReference>
<gene>
    <name evidence="15" type="ORF">PV327_001781</name>
</gene>
<dbReference type="Gene3D" id="1.10.510.10">
    <property type="entry name" value="Transferase(Phosphotransferase) domain 1"/>
    <property type="match status" value="1"/>
</dbReference>
<dbReference type="Proteomes" id="UP001168972">
    <property type="component" value="Unassembled WGS sequence"/>
</dbReference>
<evidence type="ECO:0000256" key="5">
    <source>
        <dbReference type="ARBA" id="ARBA00022777"/>
    </source>
</evidence>
<reference evidence="15" key="2">
    <citation type="submission" date="2023-03" db="EMBL/GenBank/DDBJ databases">
        <authorList>
            <person name="Inwood S.N."/>
            <person name="Skelly J.G."/>
            <person name="Guhlin J."/>
            <person name="Harrop T.W.R."/>
            <person name="Goldson S.G."/>
            <person name="Dearden P.K."/>
        </authorList>
    </citation>
    <scope>NUCLEOTIDE SEQUENCE</scope>
    <source>
        <strain evidence="15">Lincoln</strain>
        <tissue evidence="15">Whole body</tissue>
    </source>
</reference>
<dbReference type="GO" id="GO:0005524">
    <property type="term" value="F:ATP binding"/>
    <property type="evidence" value="ECO:0007669"/>
    <property type="project" value="UniProtKB-UniRule"/>
</dbReference>
<evidence type="ECO:0000256" key="4">
    <source>
        <dbReference type="ARBA" id="ARBA00022741"/>
    </source>
</evidence>